<feature type="non-terminal residue" evidence="1">
    <location>
        <position position="1"/>
    </location>
</feature>
<name>A0A8J5N4E0_HOMAM</name>
<evidence type="ECO:0000313" key="1">
    <source>
        <dbReference type="EMBL" id="KAG7172735.1"/>
    </source>
</evidence>
<keyword evidence="2" id="KW-1185">Reference proteome</keyword>
<evidence type="ECO:0000313" key="2">
    <source>
        <dbReference type="Proteomes" id="UP000747542"/>
    </source>
</evidence>
<dbReference type="EMBL" id="JAHLQT010010484">
    <property type="protein sequence ID" value="KAG7172735.1"/>
    <property type="molecule type" value="Genomic_DNA"/>
</dbReference>
<accession>A0A8J5N4E0</accession>
<reference evidence="1" key="1">
    <citation type="journal article" date="2021" name="Sci. Adv.">
        <title>The American lobster genome reveals insights on longevity, neural, and immune adaptations.</title>
        <authorList>
            <person name="Polinski J.M."/>
            <person name="Zimin A.V."/>
            <person name="Clark K.F."/>
            <person name="Kohn A.B."/>
            <person name="Sadowski N."/>
            <person name="Timp W."/>
            <person name="Ptitsyn A."/>
            <person name="Khanna P."/>
            <person name="Romanova D.Y."/>
            <person name="Williams P."/>
            <person name="Greenwood S.J."/>
            <person name="Moroz L.L."/>
            <person name="Walt D.R."/>
            <person name="Bodnar A.G."/>
        </authorList>
    </citation>
    <scope>NUCLEOTIDE SEQUENCE</scope>
    <source>
        <strain evidence="1">GMGI-L3</strain>
    </source>
</reference>
<organism evidence="1 2">
    <name type="scientific">Homarus americanus</name>
    <name type="common">American lobster</name>
    <dbReference type="NCBI Taxonomy" id="6706"/>
    <lineage>
        <taxon>Eukaryota</taxon>
        <taxon>Metazoa</taxon>
        <taxon>Ecdysozoa</taxon>
        <taxon>Arthropoda</taxon>
        <taxon>Crustacea</taxon>
        <taxon>Multicrustacea</taxon>
        <taxon>Malacostraca</taxon>
        <taxon>Eumalacostraca</taxon>
        <taxon>Eucarida</taxon>
        <taxon>Decapoda</taxon>
        <taxon>Pleocyemata</taxon>
        <taxon>Astacidea</taxon>
        <taxon>Nephropoidea</taxon>
        <taxon>Nephropidae</taxon>
        <taxon>Homarus</taxon>
    </lineage>
</organism>
<gene>
    <name evidence="1" type="primary">TIGD7-L69</name>
    <name evidence="1" type="ORF">Hamer_G006963</name>
</gene>
<dbReference type="Proteomes" id="UP000747542">
    <property type="component" value="Unassembled WGS sequence"/>
</dbReference>
<protein>
    <submittedName>
        <fullName evidence="1">Tigger transposable element-derived protein 7-like 69</fullName>
    </submittedName>
</protein>
<dbReference type="AlphaFoldDB" id="A0A8J5N4E0"/>
<sequence>DKELEEAWYKWFVQQRDCGVKVRGVEIAEALISRLSIWVFHSKLVMDSCGGSGIAMAYVTGSCVQAQEVEPFRQKLNQLIKDEGLNLAQIYNADETRLF</sequence>
<comment type="caution">
    <text evidence="1">The sequence shown here is derived from an EMBL/GenBank/DDBJ whole genome shotgun (WGS) entry which is preliminary data.</text>
</comment>
<proteinExistence type="predicted"/>